<dbReference type="AlphaFoldDB" id="A0ABD2XWS1"/>
<dbReference type="SUPFAM" id="SSF49870">
    <property type="entry name" value="Osmotin, thaumatin-like protein"/>
    <property type="match status" value="2"/>
</dbReference>
<evidence type="ECO:0000256" key="1">
    <source>
        <dbReference type="ARBA" id="ARBA00010607"/>
    </source>
</evidence>
<keyword evidence="6" id="KW-1185">Reference proteome</keyword>
<accession>A0ABD2XWS1</accession>
<feature type="chain" id="PRO_5044768365" description="Thaumatin-like protein" evidence="4">
    <location>
        <begin position="22"/>
        <end position="403"/>
    </location>
</feature>
<evidence type="ECO:0000256" key="4">
    <source>
        <dbReference type="SAM" id="SignalP"/>
    </source>
</evidence>
<dbReference type="InterPro" id="IPR017949">
    <property type="entry name" value="Thaumatin_CS"/>
</dbReference>
<gene>
    <name evidence="5" type="ORF">ACH5RR_038481</name>
</gene>
<protein>
    <recommendedName>
        <fullName evidence="7">Thaumatin-like protein</fullName>
    </recommendedName>
</protein>
<evidence type="ECO:0000313" key="5">
    <source>
        <dbReference type="EMBL" id="KAL3499388.1"/>
    </source>
</evidence>
<dbReference type="Pfam" id="PF00314">
    <property type="entry name" value="Thaumatin"/>
    <property type="match status" value="2"/>
</dbReference>
<dbReference type="PROSITE" id="PS00316">
    <property type="entry name" value="THAUMATIN_1"/>
    <property type="match status" value="2"/>
</dbReference>
<dbReference type="PROSITE" id="PS51367">
    <property type="entry name" value="THAUMATIN_2"/>
    <property type="match status" value="2"/>
</dbReference>
<feature type="signal peptide" evidence="4">
    <location>
        <begin position="1"/>
        <end position="21"/>
    </location>
</feature>
<dbReference type="PANTHER" id="PTHR31048">
    <property type="entry name" value="OS03G0233200 PROTEIN"/>
    <property type="match status" value="1"/>
</dbReference>
<evidence type="ECO:0000256" key="3">
    <source>
        <dbReference type="ARBA" id="ARBA00023157"/>
    </source>
</evidence>
<dbReference type="InterPro" id="IPR037176">
    <property type="entry name" value="Osmotin/thaumatin-like_sf"/>
</dbReference>
<organism evidence="5 6">
    <name type="scientific">Cinchona calisaya</name>
    <dbReference type="NCBI Taxonomy" id="153742"/>
    <lineage>
        <taxon>Eukaryota</taxon>
        <taxon>Viridiplantae</taxon>
        <taxon>Streptophyta</taxon>
        <taxon>Embryophyta</taxon>
        <taxon>Tracheophyta</taxon>
        <taxon>Spermatophyta</taxon>
        <taxon>Magnoliopsida</taxon>
        <taxon>eudicotyledons</taxon>
        <taxon>Gunneridae</taxon>
        <taxon>Pentapetalae</taxon>
        <taxon>asterids</taxon>
        <taxon>lamiids</taxon>
        <taxon>Gentianales</taxon>
        <taxon>Rubiaceae</taxon>
        <taxon>Cinchonoideae</taxon>
        <taxon>Cinchoneae</taxon>
        <taxon>Cinchona</taxon>
    </lineage>
</organism>
<dbReference type="InterPro" id="IPR001938">
    <property type="entry name" value="Thaumatin"/>
</dbReference>
<dbReference type="PRINTS" id="PR00347">
    <property type="entry name" value="THAUMATIN"/>
</dbReference>
<name>A0ABD2XWS1_9GENT</name>
<sequence>MKTFNISIFLIIALFSTSIHAAIFDIRNNCPYTVWAAAVPGGGLRLDRGQTWTINVAAGTKGARIWARTNCNFDGSGRGRCQTGDCGGVLQCTAYGVPPNTLAEYALNQFNNLDFFDISLVDGFNVPMEFSPTSNGCTRGIRCTADINGQCPNELRAPGGCNNPCTVFKTDQYCCNSGNCGPTNYSRFFKDRCPDAYSYPKDDQTSTFTCRVWAAAVPGGGQRLDNGQTWTINVAANAIGHIWARTNCSFEAANGRGSCLTGDCNGILQCTGGFGAPPYTLAEYALNQFNNIDLFDISLVDGFNVPMEFNPTNSNGCTRSSIRCSGDINEECPNELRAPGGCMNPCTVFKTNEYCCYSGAGSCEPTNYSRFFRERCPDAYVNPDQGSGFTCPTGTGYRVVFCP</sequence>
<evidence type="ECO:0008006" key="7">
    <source>
        <dbReference type="Google" id="ProtNLM"/>
    </source>
</evidence>
<reference evidence="5 6" key="1">
    <citation type="submission" date="2024-11" db="EMBL/GenBank/DDBJ databases">
        <title>A near-complete genome assembly of Cinchona calisaya.</title>
        <authorList>
            <person name="Lian D.C."/>
            <person name="Zhao X.W."/>
            <person name="Wei L."/>
        </authorList>
    </citation>
    <scope>NUCLEOTIDE SEQUENCE [LARGE SCALE GENOMIC DNA]</scope>
    <source>
        <tissue evidence="5">Nenye</tissue>
    </source>
</reference>
<evidence type="ECO:0000313" key="6">
    <source>
        <dbReference type="Proteomes" id="UP001630127"/>
    </source>
</evidence>
<dbReference type="FunFam" id="2.60.110.10:FF:000003">
    <property type="entry name" value="Thaumatin I"/>
    <property type="match status" value="2"/>
</dbReference>
<keyword evidence="2 4" id="KW-0732">Signal</keyword>
<evidence type="ECO:0000256" key="2">
    <source>
        <dbReference type="ARBA" id="ARBA00022729"/>
    </source>
</evidence>
<keyword evidence="3" id="KW-1015">Disulfide bond</keyword>
<dbReference type="EMBL" id="JBJUIK010000016">
    <property type="protein sequence ID" value="KAL3499388.1"/>
    <property type="molecule type" value="Genomic_DNA"/>
</dbReference>
<comment type="caution">
    <text evidence="5">The sequence shown here is derived from an EMBL/GenBank/DDBJ whole genome shotgun (WGS) entry which is preliminary data.</text>
</comment>
<comment type="similarity">
    <text evidence="1">Belongs to the thaumatin family.</text>
</comment>
<proteinExistence type="inferred from homology"/>
<dbReference type="Gene3D" id="2.60.110.10">
    <property type="entry name" value="Thaumatin"/>
    <property type="match status" value="2"/>
</dbReference>
<dbReference type="SMART" id="SM00205">
    <property type="entry name" value="THN"/>
    <property type="match status" value="2"/>
</dbReference>
<dbReference type="Proteomes" id="UP001630127">
    <property type="component" value="Unassembled WGS sequence"/>
</dbReference>